<evidence type="ECO:0000256" key="1">
    <source>
        <dbReference type="SAM" id="MobiDB-lite"/>
    </source>
</evidence>
<reference evidence="2" key="1">
    <citation type="journal article" date="2015" name="Nature">
        <title>Complex archaea that bridge the gap between prokaryotes and eukaryotes.</title>
        <authorList>
            <person name="Spang A."/>
            <person name="Saw J.H."/>
            <person name="Jorgensen S.L."/>
            <person name="Zaremba-Niedzwiedzka K."/>
            <person name="Martijn J."/>
            <person name="Lind A.E."/>
            <person name="van Eijk R."/>
            <person name="Schleper C."/>
            <person name="Guy L."/>
            <person name="Ettema T.J."/>
        </authorList>
    </citation>
    <scope>NUCLEOTIDE SEQUENCE</scope>
</reference>
<proteinExistence type="predicted"/>
<feature type="compositionally biased region" description="Basic and acidic residues" evidence="1">
    <location>
        <begin position="1"/>
        <end position="12"/>
    </location>
</feature>
<accession>A0A0F9KEV8</accession>
<sequence length="166" mass="18736">MEGTDEEIKQPVEDQDEFEDEDFSEEDDSDEGFEEDYDWGGSEPTSLGGIYGLFKEVNDEKDTKIVSNLNKEELGNLGISVRECKRIALLANTFGHPIFAKYFINQAGIISDSSMSKSGWFTELFVTSKRYASRESSSKVDALPQYSKGKWKIGKKGEITNPKQYT</sequence>
<evidence type="ECO:0000313" key="2">
    <source>
        <dbReference type="EMBL" id="KKM13825.1"/>
    </source>
</evidence>
<gene>
    <name evidence="2" type="ORF">LCGC14_1712320</name>
</gene>
<name>A0A0F9KEV8_9ZZZZ</name>
<dbReference type="AlphaFoldDB" id="A0A0F9KEV8"/>
<organism evidence="2">
    <name type="scientific">marine sediment metagenome</name>
    <dbReference type="NCBI Taxonomy" id="412755"/>
    <lineage>
        <taxon>unclassified sequences</taxon>
        <taxon>metagenomes</taxon>
        <taxon>ecological metagenomes</taxon>
    </lineage>
</organism>
<feature type="compositionally biased region" description="Acidic residues" evidence="1">
    <location>
        <begin position="13"/>
        <end position="38"/>
    </location>
</feature>
<comment type="caution">
    <text evidence="2">The sequence shown here is derived from an EMBL/GenBank/DDBJ whole genome shotgun (WGS) entry which is preliminary data.</text>
</comment>
<protein>
    <submittedName>
        <fullName evidence="2">Uncharacterized protein</fullName>
    </submittedName>
</protein>
<feature type="region of interest" description="Disordered" evidence="1">
    <location>
        <begin position="1"/>
        <end position="43"/>
    </location>
</feature>
<dbReference type="EMBL" id="LAZR01015290">
    <property type="protein sequence ID" value="KKM13825.1"/>
    <property type="molecule type" value="Genomic_DNA"/>
</dbReference>